<name>A0AA38SLI2_9ASTR</name>
<organism evidence="15 16">
    <name type="scientific">Centaurea solstitialis</name>
    <name type="common">yellow star-thistle</name>
    <dbReference type="NCBI Taxonomy" id="347529"/>
    <lineage>
        <taxon>Eukaryota</taxon>
        <taxon>Viridiplantae</taxon>
        <taxon>Streptophyta</taxon>
        <taxon>Embryophyta</taxon>
        <taxon>Tracheophyta</taxon>
        <taxon>Spermatophyta</taxon>
        <taxon>Magnoliopsida</taxon>
        <taxon>eudicotyledons</taxon>
        <taxon>Gunneridae</taxon>
        <taxon>Pentapetalae</taxon>
        <taxon>asterids</taxon>
        <taxon>campanulids</taxon>
        <taxon>Asterales</taxon>
        <taxon>Asteraceae</taxon>
        <taxon>Carduoideae</taxon>
        <taxon>Cardueae</taxon>
        <taxon>Centaureinae</taxon>
        <taxon>Centaurea</taxon>
    </lineage>
</organism>
<dbReference type="InterPro" id="IPR006153">
    <property type="entry name" value="Cation/H_exchanger_TM"/>
</dbReference>
<feature type="transmembrane region" description="Helical" evidence="11">
    <location>
        <begin position="274"/>
        <end position="293"/>
    </location>
</feature>
<feature type="transmembrane region" description="Helical" evidence="11">
    <location>
        <begin position="241"/>
        <end position="262"/>
    </location>
</feature>
<dbReference type="InterPro" id="IPR057291">
    <property type="entry name" value="CHX17_2nd"/>
</dbReference>
<comment type="similarity">
    <text evidence="2">Belongs to the 'GDSL' lipolytic enzyme family.</text>
</comment>
<feature type="domain" description="Cation/H(+) antiporter central" evidence="13">
    <location>
        <begin position="607"/>
        <end position="693"/>
    </location>
</feature>
<feature type="transmembrane region" description="Helical" evidence="11">
    <location>
        <begin position="386"/>
        <end position="406"/>
    </location>
</feature>
<evidence type="ECO:0000256" key="1">
    <source>
        <dbReference type="ARBA" id="ARBA00004141"/>
    </source>
</evidence>
<dbReference type="EMBL" id="JARYMX010000007">
    <property type="protein sequence ID" value="KAJ9541068.1"/>
    <property type="molecule type" value="Genomic_DNA"/>
</dbReference>
<feature type="domain" description="Cation/H(+) antiporter C-terminal" evidence="14">
    <location>
        <begin position="707"/>
        <end position="863"/>
    </location>
</feature>
<evidence type="ECO:0000259" key="14">
    <source>
        <dbReference type="Pfam" id="PF23259"/>
    </source>
</evidence>
<dbReference type="Gene3D" id="3.40.50.12370">
    <property type="match status" value="1"/>
</dbReference>
<feature type="transmembrane region" description="Helical" evidence="11">
    <location>
        <begin position="305"/>
        <end position="325"/>
    </location>
</feature>
<dbReference type="Proteomes" id="UP001172457">
    <property type="component" value="Chromosome 7"/>
</dbReference>
<evidence type="ECO:0000256" key="7">
    <source>
        <dbReference type="ARBA" id="ARBA00022989"/>
    </source>
</evidence>
<evidence type="ECO:0008006" key="17">
    <source>
        <dbReference type="Google" id="ProtNLM"/>
    </source>
</evidence>
<feature type="transmembrane region" description="Helical" evidence="11">
    <location>
        <begin position="485"/>
        <end position="509"/>
    </location>
</feature>
<evidence type="ECO:0000313" key="15">
    <source>
        <dbReference type="EMBL" id="KAJ9541068.1"/>
    </source>
</evidence>
<dbReference type="PANTHER" id="PTHR32468:SF18">
    <property type="entry name" value="CATION_H(+) ANTIPORTER 1"/>
    <property type="match status" value="1"/>
</dbReference>
<dbReference type="Gene3D" id="3.40.50.1110">
    <property type="entry name" value="SGNH hydrolase"/>
    <property type="match status" value="2"/>
</dbReference>
<comment type="similarity">
    <text evidence="10">Belongs to the monovalent cation:proton antiporter 2 (CPA2) transporter (TC 2.A.37) family. CHX (TC 2.A.37.4) subfamily.</text>
</comment>
<dbReference type="GO" id="GO:0006885">
    <property type="term" value="P:regulation of pH"/>
    <property type="evidence" value="ECO:0007669"/>
    <property type="project" value="TreeGrafter"/>
</dbReference>
<dbReference type="CDD" id="cd01837">
    <property type="entry name" value="SGNH_plant_lipase_like"/>
    <property type="match status" value="1"/>
</dbReference>
<evidence type="ECO:0000256" key="8">
    <source>
        <dbReference type="ARBA" id="ARBA00023065"/>
    </source>
</evidence>
<dbReference type="GO" id="GO:0015297">
    <property type="term" value="F:antiporter activity"/>
    <property type="evidence" value="ECO:0007669"/>
    <property type="project" value="InterPro"/>
</dbReference>
<gene>
    <name evidence="15" type="ORF">OSB04_027574</name>
</gene>
<dbReference type="Pfam" id="PF23256">
    <property type="entry name" value="CHX17_2nd"/>
    <property type="match status" value="1"/>
</dbReference>
<evidence type="ECO:0000256" key="10">
    <source>
        <dbReference type="ARBA" id="ARBA00038341"/>
    </source>
</evidence>
<protein>
    <recommendedName>
        <fullName evidence="17">Cation/H+ exchanger domain-containing protein</fullName>
    </recommendedName>
</protein>
<dbReference type="Pfam" id="PF00657">
    <property type="entry name" value="Lipase_GDSL"/>
    <property type="match status" value="2"/>
</dbReference>
<dbReference type="Pfam" id="PF23259">
    <property type="entry name" value="CHX17_C"/>
    <property type="match status" value="1"/>
</dbReference>
<evidence type="ECO:0000256" key="9">
    <source>
        <dbReference type="ARBA" id="ARBA00023136"/>
    </source>
</evidence>
<dbReference type="InterPro" id="IPR035669">
    <property type="entry name" value="SGNH_plant_lipase-like"/>
</dbReference>
<dbReference type="GO" id="GO:0006813">
    <property type="term" value="P:potassium ion transport"/>
    <property type="evidence" value="ECO:0007669"/>
    <property type="project" value="UniProtKB-KW"/>
</dbReference>
<dbReference type="InterPro" id="IPR036514">
    <property type="entry name" value="SGNH_hydro_sf"/>
</dbReference>
<evidence type="ECO:0000256" key="4">
    <source>
        <dbReference type="ARBA" id="ARBA00022538"/>
    </source>
</evidence>
<accession>A0AA38SLI2</accession>
<dbReference type="Gene3D" id="1.20.1530.20">
    <property type="match status" value="1"/>
</dbReference>
<keyword evidence="7 11" id="KW-1133">Transmembrane helix</keyword>
<sequence>MVVEYVEFDPKPHLDRRDRETSWSIGRKKDPMCLGRDSKIASSSFSYQCVSDYWNPRTESLAYDSCISGTQQQVFSIANGGQRMRKAHKTNQSAMDDSTELKCPDNNTGNPALTMTTQVAAILVLSHVFQIFLKPLGLPTPLAQILAGFVLGPSGLSRSPRIHLFFFQDFAVDFYESLALYCRISIMFLMGLEMDVPYLMRNLRPASIIAFGGCLICTIFAAAISYFVYDETGSRGSHFTVALVITVILANTASPLVFRLAADLKFATSDIGRLAISSSLIGDMYAVFILVLVSGEKHKRTVNGWVLMAFCSLLLLVGIIIFTTHLVQWLNRRNRTQKNLQAVEVMLICSVILVAAMTLETLGFSSIIACFLMGSTFPRGGKSARTLLAVLTYMVHNFIFPIYFGYTGFKADTTYINELKKIAIVVMVMVLSIGGKILGTLSACRYLKMPLNEGVLLAVLMNMKGHVDILTLTTAMQNNVLTSAIFYNLMVSAVVISSIFSAALIGFLVRRESNTIGIKHIPMEFHSPDKELKLLACVHSRHPVNTMVRLIVSLRGSDNVPISPYLMHLIELPEKIKKNSPYYDPEEDDFSDDEDYCSNDVVEINEAVDIFIEETKMMINQVQTIAPFFSMYQDICDHAEDIRASFIVLPFHKHQRIDGKFENDKEGVRTTNQKVLRNAQCSVAILVDRGYTTTGTQAAGSESLQQIATLFFGGPDDREALGFSKRLSTHHHSSVTIFRFLPTSAKDPNMRINVEQKDDDVLVAIHDHETEIEEADNSALSNFYHRYVTSGKVRFVEKYVDNGAQTGMILRDMAETYSMFVVGKGGRGDCLLTTGISDWEECPELGVVGDFLASSEFDISGSLFNNIDESDDRQRYESFLQNEQLVLKEQASDTRLIATTMIQKALPSTINWRHVVSQTYNKEMATPLRIRKPELLVVCMAIFGVLTTAAQGKKAKTVGPVFIFGDSTVDVGTNNHLENCSARADHPYYGIDYPQAEATGRFSNGLSPADTIVELLGDYDRSPLPFLTLVEDHSNFTGAILHGVNFASGGAGLANGIGQQSFGEVISMDEQIQQFATVRGNITASLGESRGDLLLQSSMYIISIGTNDIMTYIFTHPTTPELFITNLTDTYAIHLKLLVICMAIFGMLTTAAQGKKAKTMGPVFIFGDSTVDVGTNNHLENCTARADHPYYGIDYPQAVATGRFSNGLSPADTIVELLGGYDRSPLPFLTLVEDHSNFTGAILNGVNFASGGAGLVDGIGQQAFVEVISMDQQIQQFATVRGNITTSLGESRGDLLLQSSMYIISIGSNDIMTYIFTHPTTPELFITNLTDTYAIHLKNLYNMGARKFAILSVAAIGCCPMARSFAPGGVCGDEPNDLARAFYVSVQSLLQNYSSTLEGFKYSLGNTYNMTMNIIQNPSGFKNVTSACCGNTTQQGGVSDCIKGVYLCQNRDEYLFWDAFHPSEKASKLAALALVDGEDPEFVTPINFGTLRRD</sequence>
<comment type="caution">
    <text evidence="15">The sequence shown here is derived from an EMBL/GenBank/DDBJ whole genome shotgun (WGS) entry which is preliminary data.</text>
</comment>
<dbReference type="Pfam" id="PF00999">
    <property type="entry name" value="Na_H_Exchanger"/>
    <property type="match status" value="1"/>
</dbReference>
<keyword evidence="16" id="KW-1185">Reference proteome</keyword>
<keyword evidence="9 11" id="KW-0472">Membrane</keyword>
<dbReference type="InterPro" id="IPR001087">
    <property type="entry name" value="GDSL"/>
</dbReference>
<feature type="transmembrane region" description="Helical" evidence="11">
    <location>
        <begin position="345"/>
        <end position="374"/>
    </location>
</feature>
<feature type="transmembrane region" description="Helical" evidence="11">
    <location>
        <begin position="206"/>
        <end position="229"/>
    </location>
</feature>
<evidence type="ECO:0000256" key="11">
    <source>
        <dbReference type="SAM" id="Phobius"/>
    </source>
</evidence>
<dbReference type="GO" id="GO:0016020">
    <property type="term" value="C:membrane"/>
    <property type="evidence" value="ECO:0007669"/>
    <property type="project" value="UniProtKB-SubCell"/>
</dbReference>
<comment type="subcellular location">
    <subcellularLocation>
        <location evidence="1">Membrane</location>
        <topology evidence="1">Multi-pass membrane protein</topology>
    </subcellularLocation>
</comment>
<feature type="transmembrane region" description="Helical" evidence="11">
    <location>
        <begin position="422"/>
        <end position="443"/>
    </location>
</feature>
<evidence type="ECO:0000256" key="3">
    <source>
        <dbReference type="ARBA" id="ARBA00022448"/>
    </source>
</evidence>
<keyword evidence="5 11" id="KW-0812">Transmembrane</keyword>
<evidence type="ECO:0000256" key="6">
    <source>
        <dbReference type="ARBA" id="ARBA00022958"/>
    </source>
</evidence>
<dbReference type="GO" id="GO:0016788">
    <property type="term" value="F:hydrolase activity, acting on ester bonds"/>
    <property type="evidence" value="ECO:0007669"/>
    <property type="project" value="InterPro"/>
</dbReference>
<dbReference type="GO" id="GO:1902600">
    <property type="term" value="P:proton transmembrane transport"/>
    <property type="evidence" value="ECO:0007669"/>
    <property type="project" value="InterPro"/>
</dbReference>
<dbReference type="GO" id="GO:0012505">
    <property type="term" value="C:endomembrane system"/>
    <property type="evidence" value="ECO:0007669"/>
    <property type="project" value="TreeGrafter"/>
</dbReference>
<dbReference type="InterPro" id="IPR038770">
    <property type="entry name" value="Na+/solute_symporter_sf"/>
</dbReference>
<evidence type="ECO:0000259" key="12">
    <source>
        <dbReference type="Pfam" id="PF00999"/>
    </source>
</evidence>
<feature type="domain" description="Cation/H+ exchanger transmembrane" evidence="12">
    <location>
        <begin position="125"/>
        <end position="509"/>
    </location>
</feature>
<dbReference type="InterPro" id="IPR057290">
    <property type="entry name" value="CHX17_C"/>
</dbReference>
<proteinExistence type="inferred from homology"/>
<keyword evidence="6" id="KW-0630">Potassium</keyword>
<keyword evidence="3" id="KW-0813">Transport</keyword>
<dbReference type="InterPro" id="IPR050794">
    <property type="entry name" value="CPA2_transporter"/>
</dbReference>
<evidence type="ECO:0000256" key="2">
    <source>
        <dbReference type="ARBA" id="ARBA00008668"/>
    </source>
</evidence>
<reference evidence="15" key="1">
    <citation type="submission" date="2023-03" db="EMBL/GenBank/DDBJ databases">
        <title>Chromosome-scale reference genome and RAD-based genetic map of yellow starthistle (Centaurea solstitialis) reveal putative structural variation and QTLs associated with invader traits.</title>
        <authorList>
            <person name="Reatini B."/>
            <person name="Cang F.A."/>
            <person name="Jiang Q."/>
            <person name="Mckibben M.T.W."/>
            <person name="Barker M.S."/>
            <person name="Rieseberg L.H."/>
            <person name="Dlugosch K.M."/>
        </authorList>
    </citation>
    <scope>NUCLEOTIDE SEQUENCE</scope>
    <source>
        <strain evidence="15">CAN-66</strain>
        <tissue evidence="15">Leaf</tissue>
    </source>
</reference>
<evidence type="ECO:0000256" key="5">
    <source>
        <dbReference type="ARBA" id="ARBA00022692"/>
    </source>
</evidence>
<evidence type="ECO:0000313" key="16">
    <source>
        <dbReference type="Proteomes" id="UP001172457"/>
    </source>
</evidence>
<keyword evidence="8" id="KW-0406">Ion transport</keyword>
<evidence type="ECO:0000259" key="13">
    <source>
        <dbReference type="Pfam" id="PF23256"/>
    </source>
</evidence>
<keyword evidence="4" id="KW-0633">Potassium transport</keyword>
<dbReference type="PANTHER" id="PTHR32468">
    <property type="entry name" value="CATION/H + ANTIPORTER"/>
    <property type="match status" value="1"/>
</dbReference>